<dbReference type="Gramene" id="OIW09796">
    <property type="protein sequence ID" value="OIW09796"/>
    <property type="gene ID" value="TanjilG_32234"/>
</dbReference>
<dbReference type="EMBL" id="CM007366">
    <property type="protein sequence ID" value="OIW09796.1"/>
    <property type="molecule type" value="Genomic_DNA"/>
</dbReference>
<name>A0A4P1RF75_LUPAN</name>
<protein>
    <submittedName>
        <fullName evidence="2">Uncharacterized protein</fullName>
    </submittedName>
</protein>
<evidence type="ECO:0000256" key="1">
    <source>
        <dbReference type="SAM" id="Phobius"/>
    </source>
</evidence>
<gene>
    <name evidence="2" type="ORF">TanjilG_32234</name>
</gene>
<feature type="transmembrane region" description="Helical" evidence="1">
    <location>
        <begin position="173"/>
        <end position="191"/>
    </location>
</feature>
<organism evidence="2 3">
    <name type="scientific">Lupinus angustifolius</name>
    <name type="common">Narrow-leaved blue lupine</name>
    <dbReference type="NCBI Taxonomy" id="3871"/>
    <lineage>
        <taxon>Eukaryota</taxon>
        <taxon>Viridiplantae</taxon>
        <taxon>Streptophyta</taxon>
        <taxon>Embryophyta</taxon>
        <taxon>Tracheophyta</taxon>
        <taxon>Spermatophyta</taxon>
        <taxon>Magnoliopsida</taxon>
        <taxon>eudicotyledons</taxon>
        <taxon>Gunneridae</taxon>
        <taxon>Pentapetalae</taxon>
        <taxon>rosids</taxon>
        <taxon>fabids</taxon>
        <taxon>Fabales</taxon>
        <taxon>Fabaceae</taxon>
        <taxon>Papilionoideae</taxon>
        <taxon>50 kb inversion clade</taxon>
        <taxon>genistoids sensu lato</taxon>
        <taxon>core genistoids</taxon>
        <taxon>Genisteae</taxon>
        <taxon>Lupinus</taxon>
    </lineage>
</organism>
<keyword evidence="3" id="KW-1185">Reference proteome</keyword>
<evidence type="ECO:0000313" key="2">
    <source>
        <dbReference type="EMBL" id="OIW09796.1"/>
    </source>
</evidence>
<keyword evidence="1" id="KW-0812">Transmembrane</keyword>
<proteinExistence type="predicted"/>
<sequence length="192" mass="22008">MNDLSRINTNTIKQKSTKISKDVSKLKENVHMPGIRPEVGAPRMARILPLTESRCKVVQANFTHLGQCLCIMTETNISNGSFKAKHQVRHDFSVKARVMHRMHQNKSSVKVRAMYQLHQTKSSVKARAMHQMHQTKLISSVKATHQLSSQEMQHPSTRIAEHIIVFLVACDTSYYFVSIFSHYLHVIFWIVG</sequence>
<reference evidence="2 3" key="1">
    <citation type="journal article" date="2017" name="Plant Biotechnol. J.">
        <title>A comprehensive draft genome sequence for lupin (Lupinus angustifolius), an emerging health food: insights into plant-microbe interactions and legume evolution.</title>
        <authorList>
            <person name="Hane J.K."/>
            <person name="Ming Y."/>
            <person name="Kamphuis L.G."/>
            <person name="Nelson M.N."/>
            <person name="Garg G."/>
            <person name="Atkins C.A."/>
            <person name="Bayer P.E."/>
            <person name="Bravo A."/>
            <person name="Bringans S."/>
            <person name="Cannon S."/>
            <person name="Edwards D."/>
            <person name="Foley R."/>
            <person name="Gao L.L."/>
            <person name="Harrison M.J."/>
            <person name="Huang W."/>
            <person name="Hurgobin B."/>
            <person name="Li S."/>
            <person name="Liu C.W."/>
            <person name="McGrath A."/>
            <person name="Morahan G."/>
            <person name="Murray J."/>
            <person name="Weller J."/>
            <person name="Jian J."/>
            <person name="Singh K.B."/>
        </authorList>
    </citation>
    <scope>NUCLEOTIDE SEQUENCE [LARGE SCALE GENOMIC DNA]</scope>
    <source>
        <strain evidence="3">cv. Tanjil</strain>
        <tissue evidence="2">Whole plant</tissue>
    </source>
</reference>
<dbReference type="AlphaFoldDB" id="A0A4P1RF75"/>
<evidence type="ECO:0000313" key="3">
    <source>
        <dbReference type="Proteomes" id="UP000188354"/>
    </source>
</evidence>
<keyword evidence="1" id="KW-1133">Transmembrane helix</keyword>
<accession>A0A4P1RF75</accession>
<dbReference type="Proteomes" id="UP000188354">
    <property type="component" value="Chromosome LG06"/>
</dbReference>
<keyword evidence="1" id="KW-0472">Membrane</keyword>